<keyword evidence="2" id="KW-1185">Reference proteome</keyword>
<dbReference type="RefSeq" id="WP_144733103.1">
    <property type="nucleotide sequence ID" value="NZ_ML675588.1"/>
</dbReference>
<name>A0A557SSZ2_9ARCH</name>
<gene>
    <name evidence="1" type="ORF">NARC_130066</name>
</gene>
<dbReference type="AlphaFoldDB" id="A0A557SSZ2"/>
<evidence type="ECO:0000313" key="2">
    <source>
        <dbReference type="Proteomes" id="UP000315289"/>
    </source>
</evidence>
<protein>
    <submittedName>
        <fullName evidence="1">Uncharacterized protein</fullName>
    </submittedName>
</protein>
<evidence type="ECO:0000313" key="1">
    <source>
        <dbReference type="EMBL" id="TVP39727.1"/>
    </source>
</evidence>
<sequence length="91" mass="10854">MRLKIKVIEESDALTKPFNIKFNKGSKILGFHSDDYQDKILVYFENDETEEKKVRTFRFMEDGDSISNPEEYRYLGTRDSSSRFLFEILSR</sequence>
<proteinExistence type="predicted"/>
<dbReference type="EMBL" id="VOAH01000013">
    <property type="protein sequence ID" value="TVP39727.1"/>
    <property type="molecule type" value="Genomic_DNA"/>
</dbReference>
<dbReference type="Proteomes" id="UP000315289">
    <property type="component" value="Unassembled WGS sequence"/>
</dbReference>
<reference evidence="1 2" key="1">
    <citation type="journal article" date="2019" name="Front. Microbiol.">
        <title>Ammonia Oxidation by the Arctic Terrestrial Thaumarchaeote Candidatus Nitrosocosmicus arcticus Is Stimulated by Increasing Temperatures.</title>
        <authorList>
            <person name="Alves R.J.E."/>
            <person name="Kerou M."/>
            <person name="Zappe A."/>
            <person name="Bittner R."/>
            <person name="Abby S.S."/>
            <person name="Schmidt H.A."/>
            <person name="Pfeifer K."/>
            <person name="Schleper C."/>
        </authorList>
    </citation>
    <scope>NUCLEOTIDE SEQUENCE [LARGE SCALE GENOMIC DNA]</scope>
    <source>
        <strain evidence="1 2">Kfb</strain>
    </source>
</reference>
<comment type="caution">
    <text evidence="1">The sequence shown here is derived from an EMBL/GenBank/DDBJ whole genome shotgun (WGS) entry which is preliminary data.</text>
</comment>
<accession>A0A557SSZ2</accession>
<organism evidence="1 2">
    <name type="scientific">Candidatus Nitrosocosmicus arcticus</name>
    <dbReference type="NCBI Taxonomy" id="2035267"/>
    <lineage>
        <taxon>Archaea</taxon>
        <taxon>Nitrososphaerota</taxon>
        <taxon>Nitrososphaeria</taxon>
        <taxon>Nitrososphaerales</taxon>
        <taxon>Nitrososphaeraceae</taxon>
        <taxon>Candidatus Nitrosocosmicus</taxon>
    </lineage>
</organism>